<sequence>MSQFKFTPTHESILAAREQEVQAQSHQHKGASHWPERDTRVLIALICKLDQTHSHQQIAEEYLKNYVLPAGDWHPGVQVVIDKIKNEKKSLRKAAKAEE</sequence>
<accession>A0AAD5SEH3</accession>
<dbReference type="Proteomes" id="UP001212841">
    <property type="component" value="Unassembled WGS sequence"/>
</dbReference>
<name>A0AAD5SEH3_9FUNG</name>
<reference evidence="1" key="1">
    <citation type="submission" date="2020-05" db="EMBL/GenBank/DDBJ databases">
        <title>Phylogenomic resolution of chytrid fungi.</title>
        <authorList>
            <person name="Stajich J.E."/>
            <person name="Amses K."/>
            <person name="Simmons R."/>
            <person name="Seto K."/>
            <person name="Myers J."/>
            <person name="Bonds A."/>
            <person name="Quandt C.A."/>
            <person name="Barry K."/>
            <person name="Liu P."/>
            <person name="Grigoriev I."/>
            <person name="Longcore J.E."/>
            <person name="James T.Y."/>
        </authorList>
    </citation>
    <scope>NUCLEOTIDE SEQUENCE</scope>
    <source>
        <strain evidence="1">JEL0318</strain>
    </source>
</reference>
<gene>
    <name evidence="1" type="ORF">HK097_007618</name>
</gene>
<comment type="caution">
    <text evidence="1">The sequence shown here is derived from an EMBL/GenBank/DDBJ whole genome shotgun (WGS) entry which is preliminary data.</text>
</comment>
<organism evidence="1 2">
    <name type="scientific">Rhizophlyctis rosea</name>
    <dbReference type="NCBI Taxonomy" id="64517"/>
    <lineage>
        <taxon>Eukaryota</taxon>
        <taxon>Fungi</taxon>
        <taxon>Fungi incertae sedis</taxon>
        <taxon>Chytridiomycota</taxon>
        <taxon>Chytridiomycota incertae sedis</taxon>
        <taxon>Chytridiomycetes</taxon>
        <taxon>Rhizophlyctidales</taxon>
        <taxon>Rhizophlyctidaceae</taxon>
        <taxon>Rhizophlyctis</taxon>
    </lineage>
</organism>
<evidence type="ECO:0000313" key="2">
    <source>
        <dbReference type="Proteomes" id="UP001212841"/>
    </source>
</evidence>
<keyword evidence="2" id="KW-1185">Reference proteome</keyword>
<proteinExistence type="predicted"/>
<protein>
    <submittedName>
        <fullName evidence="1">Uncharacterized protein</fullName>
    </submittedName>
</protein>
<dbReference type="AlphaFoldDB" id="A0AAD5SEH3"/>
<dbReference type="EMBL" id="JADGJD010000400">
    <property type="protein sequence ID" value="KAJ3051401.1"/>
    <property type="molecule type" value="Genomic_DNA"/>
</dbReference>
<evidence type="ECO:0000313" key="1">
    <source>
        <dbReference type="EMBL" id="KAJ3051401.1"/>
    </source>
</evidence>